<dbReference type="Proteomes" id="UP000054266">
    <property type="component" value="Unassembled WGS sequence"/>
</dbReference>
<proteinExistence type="inferred from homology"/>
<dbReference type="HOGENOM" id="CLU_048297_1_0_1"/>
<keyword evidence="2" id="KW-0812">Transmembrane</keyword>
<reference evidence="3 4" key="1">
    <citation type="submission" date="2015-01" db="EMBL/GenBank/DDBJ databases">
        <title>The Genome Sequence of Capronia semiimmersa CBS27337.</title>
        <authorList>
            <consortium name="The Broad Institute Genomics Platform"/>
            <person name="Cuomo C."/>
            <person name="de Hoog S."/>
            <person name="Gorbushina A."/>
            <person name="Stielow B."/>
            <person name="Teixiera M."/>
            <person name="Abouelleil A."/>
            <person name="Chapman S.B."/>
            <person name="Priest M."/>
            <person name="Young S.K."/>
            <person name="Wortman J."/>
            <person name="Nusbaum C."/>
            <person name="Birren B."/>
        </authorList>
    </citation>
    <scope>NUCLEOTIDE SEQUENCE [LARGE SCALE GENOMIC DNA]</scope>
    <source>
        <strain evidence="3 4">CBS 27337</strain>
    </source>
</reference>
<evidence type="ECO:0000256" key="2">
    <source>
        <dbReference type="SAM" id="Phobius"/>
    </source>
</evidence>
<dbReference type="EMBL" id="KN846957">
    <property type="protein sequence ID" value="KIW71228.1"/>
    <property type="molecule type" value="Genomic_DNA"/>
</dbReference>
<dbReference type="EMBL" id="KN846957">
    <property type="protein sequence ID" value="KIW71227.1"/>
    <property type="molecule type" value="Genomic_DNA"/>
</dbReference>
<dbReference type="PANTHER" id="PTHR43083:SF6">
    <property type="entry name" value="MANNAN POLYMERASE COMPLEXES SUBUNIT MNN9"/>
    <property type="match status" value="1"/>
</dbReference>
<dbReference type="InterPro" id="IPR052086">
    <property type="entry name" value="Mannan_Polymerase_Subunit"/>
</dbReference>
<dbReference type="SUPFAM" id="SSF53448">
    <property type="entry name" value="Nucleotide-diphospho-sugar transferases"/>
    <property type="match status" value="1"/>
</dbReference>
<evidence type="ECO:0000313" key="3">
    <source>
        <dbReference type="EMBL" id="KIW71227.1"/>
    </source>
</evidence>
<evidence type="ECO:0000256" key="1">
    <source>
        <dbReference type="ARBA" id="ARBA00037964"/>
    </source>
</evidence>
<evidence type="ECO:0008006" key="5">
    <source>
        <dbReference type="Google" id="ProtNLM"/>
    </source>
</evidence>
<protein>
    <recommendedName>
        <fullName evidence="5">Mannan polymerase II complex ANP1 subunit</fullName>
    </recommendedName>
</protein>
<gene>
    <name evidence="3" type="ORF">PV04_03415</name>
</gene>
<dbReference type="AlphaFoldDB" id="A0A0D2EA77"/>
<dbReference type="Gene3D" id="3.90.550.10">
    <property type="entry name" value="Spore Coat Polysaccharide Biosynthesis Protein SpsA, Chain A"/>
    <property type="match status" value="1"/>
</dbReference>
<dbReference type="PANTHER" id="PTHR43083">
    <property type="entry name" value="MANNAN POLYMERASE II"/>
    <property type="match status" value="1"/>
</dbReference>
<sequence>MLFELQYSRIIGSEYLLCCSLGTPFHDQVREAGTSLLPRRNFPLRLTLNPCKHRLPSCLLNMGPLLFNPRARGLVALIFFFVLVGTTLLVLDGSGWIHRISVSLREKCPTVPAYGPQSVSEGEHYESKEQIGSHIMRHERAMTDADPDLLWLILTYDKTSWGLAPGLFVNRQRSIEDFLEVITATNLDLQNMSLGLMTSSEDEYNHFVQATKDIPVARVIIFLHPGFNTGATLDREHRHESESQTARRTELAQLRNYLMLSALRDEQHIVWLDADVYYLDENIVQRMISHSESREDAGIITARCEAPWGPNYDLNAWAGAYKHAQIVPDLVRDTGDDDLIPLTSVGATLLYIRATLVRKGVNFPPYYVINTRWDEYGDDGIESEGMCYQARGLKGGGCFLLGGSWHTKHGN</sequence>
<dbReference type="STRING" id="5601.A0A0D2EA77"/>
<accession>A0A0D2EA77</accession>
<organism evidence="3 4">
    <name type="scientific">Phialophora macrospora</name>
    <dbReference type="NCBI Taxonomy" id="1851006"/>
    <lineage>
        <taxon>Eukaryota</taxon>
        <taxon>Fungi</taxon>
        <taxon>Dikarya</taxon>
        <taxon>Ascomycota</taxon>
        <taxon>Pezizomycotina</taxon>
        <taxon>Eurotiomycetes</taxon>
        <taxon>Chaetothyriomycetidae</taxon>
        <taxon>Chaetothyriales</taxon>
        <taxon>Herpotrichiellaceae</taxon>
        <taxon>Phialophora</taxon>
    </lineage>
</organism>
<name>A0A0D2EA77_9EURO</name>
<dbReference type="Pfam" id="PF03452">
    <property type="entry name" value="Anp1"/>
    <property type="match status" value="1"/>
</dbReference>
<dbReference type="EMBL" id="KN846957">
    <property type="protein sequence ID" value="KIW71226.1"/>
    <property type="molecule type" value="Genomic_DNA"/>
</dbReference>
<keyword evidence="4" id="KW-1185">Reference proteome</keyword>
<keyword evidence="2" id="KW-0472">Membrane</keyword>
<comment type="similarity">
    <text evidence="1">Belongs to the ANP1/MMN9/VAN1 family.</text>
</comment>
<keyword evidence="2" id="KW-1133">Transmembrane helix</keyword>
<dbReference type="InterPro" id="IPR029044">
    <property type="entry name" value="Nucleotide-diphossugar_trans"/>
</dbReference>
<feature type="transmembrane region" description="Helical" evidence="2">
    <location>
        <begin position="71"/>
        <end position="91"/>
    </location>
</feature>
<evidence type="ECO:0000313" key="4">
    <source>
        <dbReference type="Proteomes" id="UP000054266"/>
    </source>
</evidence>